<dbReference type="EMBL" id="LT599583">
    <property type="protein sequence ID" value="SBW79372.1"/>
    <property type="molecule type" value="Genomic_DNA"/>
</dbReference>
<dbReference type="AlphaFoldDB" id="A0A1D3JTL6"/>
<organism evidence="1 2">
    <name type="scientific">Pseudomonas veronii 1YdBTEX2</name>
    <dbReference type="NCBI Taxonomy" id="1295141"/>
    <lineage>
        <taxon>Bacteria</taxon>
        <taxon>Pseudomonadati</taxon>
        <taxon>Pseudomonadota</taxon>
        <taxon>Gammaproteobacteria</taxon>
        <taxon>Pseudomonadales</taxon>
        <taxon>Pseudomonadaceae</taxon>
        <taxon>Pseudomonas</taxon>
    </lineage>
</organism>
<evidence type="ECO:0000313" key="2">
    <source>
        <dbReference type="Proteomes" id="UP000245431"/>
    </source>
</evidence>
<sequence>MTPSLLLAVLASGFIYGITPGPGVLAVFGIGAARGRRAGPVFCAGICSAMCCGAAPR</sequence>
<gene>
    <name evidence="1" type="ORF">PVE_R1G1485</name>
</gene>
<name>A0A1D3JTL6_PSEVE</name>
<dbReference type="Proteomes" id="UP000245431">
    <property type="component" value="Chromosome PVE_r1"/>
</dbReference>
<accession>A0A1D3JTL6</accession>
<evidence type="ECO:0000313" key="1">
    <source>
        <dbReference type="EMBL" id="SBW79372.1"/>
    </source>
</evidence>
<reference evidence="2" key="1">
    <citation type="submission" date="2016-07" db="EMBL/GenBank/DDBJ databases">
        <authorList>
            <person name="Florea S."/>
            <person name="Webb J.S."/>
            <person name="Jaromczyk J."/>
            <person name="Schardl C.L."/>
        </authorList>
    </citation>
    <scope>NUCLEOTIDE SEQUENCE [LARGE SCALE GENOMIC DNA]</scope>
    <source>
        <strain evidence="2">1YdBTEX2</strain>
    </source>
</reference>
<protein>
    <submittedName>
        <fullName evidence="1">Hypothetical membrane protein</fullName>
    </submittedName>
</protein>
<proteinExistence type="predicted"/>